<organism evidence="1 2">
    <name type="scientific">Colletotrichum truncatum</name>
    <name type="common">Anthracnose fungus</name>
    <name type="synonym">Colletotrichum capsici</name>
    <dbReference type="NCBI Taxonomy" id="5467"/>
    <lineage>
        <taxon>Eukaryota</taxon>
        <taxon>Fungi</taxon>
        <taxon>Dikarya</taxon>
        <taxon>Ascomycota</taxon>
        <taxon>Pezizomycotina</taxon>
        <taxon>Sordariomycetes</taxon>
        <taxon>Hypocreomycetidae</taxon>
        <taxon>Glomerellales</taxon>
        <taxon>Glomerellaceae</taxon>
        <taxon>Colletotrichum</taxon>
        <taxon>Colletotrichum truncatum species complex</taxon>
    </lineage>
</organism>
<sequence length="371" mass="42682">MGVEEENILNSGPPSNLEEGLKSLQITSEAGKTETNTDAASTIAADGSQIDDVPRAEATEAVTDSDRVAATGNLKIRSKRTERLKRKMLKKTTKKAGSQTHLFHLPNEVLNNIMSFLLPSDLFRLSRSCRELHHFIQHNEAFLSREIIAARYPILEKCFRLPVPLDEVNPEVHSRLQHPRRVEALAIHRRYQHIPVADYHHICTCLTCVIRWNALCNVVDFSYWQTNLDKGDPIPMMPRGEKTPEWNQHLIAQTNEIVSRALGSPLLHACILESHLKNTTAAIKRQSENKGNKRRRFQMTQTDINSQTDEFLGREGPVTTDLPFHRDNYYMLEAMLPSRTWLKDEQRWVYIPAEMHERDLEWVATRWQVPV</sequence>
<name>A0ACC3YVW3_COLTU</name>
<proteinExistence type="predicted"/>
<comment type="caution">
    <text evidence="1">The sequence shown here is derived from an EMBL/GenBank/DDBJ whole genome shotgun (WGS) entry which is preliminary data.</text>
</comment>
<keyword evidence="2" id="KW-1185">Reference proteome</keyword>
<protein>
    <submittedName>
        <fullName evidence="1">F-box domain-containing protein</fullName>
    </submittedName>
</protein>
<gene>
    <name evidence="1" type="ORF">CTRU02_208162</name>
</gene>
<dbReference type="Proteomes" id="UP000805649">
    <property type="component" value="Unassembled WGS sequence"/>
</dbReference>
<accession>A0ACC3YVW3</accession>
<evidence type="ECO:0000313" key="1">
    <source>
        <dbReference type="EMBL" id="KAL0935947.1"/>
    </source>
</evidence>
<reference evidence="1 2" key="1">
    <citation type="journal article" date="2020" name="Phytopathology">
        <title>Genome Sequence Resources of Colletotrichum truncatum, C. plurivorum, C. musicola, and C. sojae: Four Species Pathogenic to Soybean (Glycine max).</title>
        <authorList>
            <person name="Rogerio F."/>
            <person name="Boufleur T.R."/>
            <person name="Ciampi-Guillardi M."/>
            <person name="Sukno S.A."/>
            <person name="Thon M.R."/>
            <person name="Massola Junior N.S."/>
            <person name="Baroncelli R."/>
        </authorList>
    </citation>
    <scope>NUCLEOTIDE SEQUENCE [LARGE SCALE GENOMIC DNA]</scope>
    <source>
        <strain evidence="1 2">CMES1059</strain>
    </source>
</reference>
<dbReference type="EMBL" id="VUJX02000005">
    <property type="protein sequence ID" value="KAL0935947.1"/>
    <property type="molecule type" value="Genomic_DNA"/>
</dbReference>
<evidence type="ECO:0000313" key="2">
    <source>
        <dbReference type="Proteomes" id="UP000805649"/>
    </source>
</evidence>